<dbReference type="EC" id="3.5.1.98" evidence="3"/>
<evidence type="ECO:0000313" key="11">
    <source>
        <dbReference type="EMBL" id="KAK9831462.1"/>
    </source>
</evidence>
<comment type="similarity">
    <text evidence="2">Belongs to the histone deacetylase family. HD type 2 subfamily.</text>
</comment>
<evidence type="ECO:0000256" key="3">
    <source>
        <dbReference type="ARBA" id="ARBA00012111"/>
    </source>
</evidence>
<accession>A0AAW1RCZ1</accession>
<dbReference type="Gene3D" id="3.40.800.20">
    <property type="entry name" value="Histone deacetylase domain"/>
    <property type="match status" value="1"/>
</dbReference>
<protein>
    <recommendedName>
        <fullName evidence="3">histone deacetylase</fullName>
        <ecNumber evidence="3">3.5.1.98</ecNumber>
    </recommendedName>
</protein>
<evidence type="ECO:0000256" key="7">
    <source>
        <dbReference type="ARBA" id="ARBA00023015"/>
    </source>
</evidence>
<evidence type="ECO:0000256" key="1">
    <source>
        <dbReference type="ARBA" id="ARBA00004123"/>
    </source>
</evidence>
<dbReference type="EMBL" id="JALJOU010000046">
    <property type="protein sequence ID" value="KAK9831462.1"/>
    <property type="molecule type" value="Genomic_DNA"/>
</dbReference>
<keyword evidence="6" id="KW-0156">Chromatin regulator</keyword>
<evidence type="ECO:0000256" key="9">
    <source>
        <dbReference type="ARBA" id="ARBA00023242"/>
    </source>
</evidence>
<sequence length="257" mass="26968">MAGEARGGVLVTAPPASATTADRAVGLCYDAIMEQHIGPSDHVERPMRTALIVKVLKASGLAARCSTICPRQASDSELRLAHSVEHIAFVDGPPGPDDWVYGDNFFSEATPVAARTAAGCTVQAVEAVLSGAVSSAFAVVRPPGHHAECARAMGFCFYNNVAVAALAARRAGARPLVLDWDVHHGNGVQDILWEEDIAYISLHRGAGFYPGTGQAEEVGQGAGHGRTLNLPWPRGNLGDADYVAAFELARPCLCLST</sequence>
<dbReference type="InterPro" id="IPR000286">
    <property type="entry name" value="HDACs"/>
</dbReference>
<dbReference type="GO" id="GO:0000118">
    <property type="term" value="C:histone deacetylase complex"/>
    <property type="evidence" value="ECO:0007669"/>
    <property type="project" value="TreeGrafter"/>
</dbReference>
<keyword evidence="9" id="KW-0539">Nucleus</keyword>
<keyword evidence="7" id="KW-0805">Transcription regulation</keyword>
<evidence type="ECO:0000256" key="5">
    <source>
        <dbReference type="ARBA" id="ARBA00022801"/>
    </source>
</evidence>
<dbReference type="Pfam" id="PF00850">
    <property type="entry name" value="Hist_deacetyl"/>
    <property type="match status" value="1"/>
</dbReference>
<dbReference type="Proteomes" id="UP001445335">
    <property type="component" value="Unassembled WGS sequence"/>
</dbReference>
<dbReference type="PRINTS" id="PR01270">
    <property type="entry name" value="HDASUPER"/>
</dbReference>
<keyword evidence="8" id="KW-0804">Transcription</keyword>
<keyword evidence="5" id="KW-0378">Hydrolase</keyword>
<evidence type="ECO:0000259" key="10">
    <source>
        <dbReference type="Pfam" id="PF00850"/>
    </source>
</evidence>
<dbReference type="InterPro" id="IPR037138">
    <property type="entry name" value="His_deacetylse_dom_sf"/>
</dbReference>
<reference evidence="11 12" key="1">
    <citation type="journal article" date="2024" name="Nat. Commun.">
        <title>Phylogenomics reveals the evolutionary origins of lichenization in chlorophyte algae.</title>
        <authorList>
            <person name="Puginier C."/>
            <person name="Libourel C."/>
            <person name="Otte J."/>
            <person name="Skaloud P."/>
            <person name="Haon M."/>
            <person name="Grisel S."/>
            <person name="Petersen M."/>
            <person name="Berrin J.G."/>
            <person name="Delaux P.M."/>
            <person name="Dal Grande F."/>
            <person name="Keller J."/>
        </authorList>
    </citation>
    <scope>NUCLEOTIDE SEQUENCE [LARGE SCALE GENOMIC DNA]</scope>
    <source>
        <strain evidence="11 12">SAG 245.80</strain>
    </source>
</reference>
<evidence type="ECO:0000256" key="2">
    <source>
        <dbReference type="ARBA" id="ARBA00007738"/>
    </source>
</evidence>
<dbReference type="PANTHER" id="PTHR10625:SF5">
    <property type="entry name" value="HISTONE DEACETYLASE"/>
    <property type="match status" value="1"/>
</dbReference>
<dbReference type="SUPFAM" id="SSF52768">
    <property type="entry name" value="Arginase/deacetylase"/>
    <property type="match status" value="1"/>
</dbReference>
<evidence type="ECO:0000313" key="12">
    <source>
        <dbReference type="Proteomes" id="UP001445335"/>
    </source>
</evidence>
<keyword evidence="4" id="KW-0678">Repressor</keyword>
<evidence type="ECO:0000256" key="6">
    <source>
        <dbReference type="ARBA" id="ARBA00022853"/>
    </source>
</evidence>
<proteinExistence type="inferred from homology"/>
<dbReference type="PANTHER" id="PTHR10625">
    <property type="entry name" value="HISTONE DEACETYLASE HDAC1-RELATED"/>
    <property type="match status" value="1"/>
</dbReference>
<organism evidence="11 12">
    <name type="scientific">Elliptochloris bilobata</name>
    <dbReference type="NCBI Taxonomy" id="381761"/>
    <lineage>
        <taxon>Eukaryota</taxon>
        <taxon>Viridiplantae</taxon>
        <taxon>Chlorophyta</taxon>
        <taxon>core chlorophytes</taxon>
        <taxon>Trebouxiophyceae</taxon>
        <taxon>Trebouxiophyceae incertae sedis</taxon>
        <taxon>Elliptochloris clade</taxon>
        <taxon>Elliptochloris</taxon>
    </lineage>
</organism>
<keyword evidence="12" id="KW-1185">Reference proteome</keyword>
<comment type="subcellular location">
    <subcellularLocation>
        <location evidence="1">Nucleus</location>
    </subcellularLocation>
</comment>
<dbReference type="GO" id="GO:0005737">
    <property type="term" value="C:cytoplasm"/>
    <property type="evidence" value="ECO:0007669"/>
    <property type="project" value="TreeGrafter"/>
</dbReference>
<dbReference type="InterPro" id="IPR023696">
    <property type="entry name" value="Ureohydrolase_dom_sf"/>
</dbReference>
<dbReference type="GO" id="GO:0040029">
    <property type="term" value="P:epigenetic regulation of gene expression"/>
    <property type="evidence" value="ECO:0007669"/>
    <property type="project" value="TreeGrafter"/>
</dbReference>
<dbReference type="GO" id="GO:0141221">
    <property type="term" value="F:histone deacetylase activity, hydrolytic mechanism"/>
    <property type="evidence" value="ECO:0007669"/>
    <property type="project" value="UniProtKB-EC"/>
</dbReference>
<dbReference type="CDD" id="cd09992">
    <property type="entry name" value="HDAC_classII"/>
    <property type="match status" value="1"/>
</dbReference>
<dbReference type="InterPro" id="IPR023801">
    <property type="entry name" value="His_deacetylse_dom"/>
</dbReference>
<name>A0AAW1RCZ1_9CHLO</name>
<comment type="caution">
    <text evidence="11">The sequence shown here is derived from an EMBL/GenBank/DDBJ whole genome shotgun (WGS) entry which is preliminary data.</text>
</comment>
<feature type="domain" description="Histone deacetylase" evidence="10">
    <location>
        <begin position="42"/>
        <end position="247"/>
    </location>
</feature>
<dbReference type="AlphaFoldDB" id="A0AAW1RCZ1"/>
<evidence type="ECO:0000256" key="8">
    <source>
        <dbReference type="ARBA" id="ARBA00023163"/>
    </source>
</evidence>
<evidence type="ECO:0000256" key="4">
    <source>
        <dbReference type="ARBA" id="ARBA00022491"/>
    </source>
</evidence>
<gene>
    <name evidence="11" type="ORF">WJX81_007773</name>
</gene>